<comment type="caution">
    <text evidence="7">The sequence shown here is derived from an EMBL/GenBank/DDBJ whole genome shotgun (WGS) entry which is preliminary data.</text>
</comment>
<dbReference type="Gene3D" id="3.30.1340.10">
    <property type="entry name" value="HPr-like"/>
    <property type="match status" value="1"/>
</dbReference>
<evidence type="ECO:0000256" key="4">
    <source>
        <dbReference type="ARBA" id="ARBA00022490"/>
    </source>
</evidence>
<name>A0A852YD09_9MICO</name>
<dbReference type="PANTHER" id="PTHR33705">
    <property type="entry name" value="PHOSPHOCARRIER PROTEIN HPR"/>
    <property type="match status" value="1"/>
</dbReference>
<dbReference type="RefSeq" id="WP_179564224.1">
    <property type="nucleotide sequence ID" value="NZ_JACBZY010000001.1"/>
</dbReference>
<dbReference type="PANTHER" id="PTHR33705:SF2">
    <property type="entry name" value="PHOSPHOCARRIER PROTEIN NPR"/>
    <property type="match status" value="1"/>
</dbReference>
<dbReference type="SUPFAM" id="SSF55594">
    <property type="entry name" value="HPr-like"/>
    <property type="match status" value="1"/>
</dbReference>
<dbReference type="GO" id="GO:0009401">
    <property type="term" value="P:phosphoenolpyruvate-dependent sugar phosphotransferase system"/>
    <property type="evidence" value="ECO:0007669"/>
    <property type="project" value="UniProtKB-KW"/>
</dbReference>
<reference evidence="7 8" key="1">
    <citation type="submission" date="2020-07" db="EMBL/GenBank/DDBJ databases">
        <title>Sequencing the genomes of 1000 actinobacteria strains.</title>
        <authorList>
            <person name="Klenk H.-P."/>
        </authorList>
    </citation>
    <scope>NUCLEOTIDE SEQUENCE [LARGE SCALE GENOMIC DNA]</scope>
    <source>
        <strain evidence="7 8">DSM 23141</strain>
    </source>
</reference>
<dbReference type="PROSITE" id="PS51350">
    <property type="entry name" value="PTS_HPR_DOM"/>
    <property type="match status" value="1"/>
</dbReference>
<dbReference type="PROSITE" id="PS00369">
    <property type="entry name" value="PTS_HPR_HIS"/>
    <property type="match status" value="1"/>
</dbReference>
<keyword evidence="5" id="KW-0598">Phosphotransferase system</keyword>
<dbReference type="InterPro" id="IPR000032">
    <property type="entry name" value="HPr-like"/>
</dbReference>
<evidence type="ECO:0000256" key="3">
    <source>
        <dbReference type="ARBA" id="ARBA00020422"/>
    </source>
</evidence>
<dbReference type="InterPro" id="IPR001020">
    <property type="entry name" value="PTS_HPr_His_P_site"/>
</dbReference>
<keyword evidence="4" id="KW-0963">Cytoplasm</keyword>
<evidence type="ECO:0000259" key="6">
    <source>
        <dbReference type="PROSITE" id="PS51350"/>
    </source>
</evidence>
<dbReference type="PRINTS" id="PR00107">
    <property type="entry name" value="PHOSPHOCPHPR"/>
</dbReference>
<evidence type="ECO:0000256" key="1">
    <source>
        <dbReference type="ARBA" id="ARBA00003681"/>
    </source>
</evidence>
<dbReference type="InterPro" id="IPR050399">
    <property type="entry name" value="HPr"/>
</dbReference>
<keyword evidence="8" id="KW-1185">Reference proteome</keyword>
<dbReference type="EMBL" id="JACBZY010000001">
    <property type="protein sequence ID" value="NYG97507.1"/>
    <property type="molecule type" value="Genomic_DNA"/>
</dbReference>
<dbReference type="GO" id="GO:0005737">
    <property type="term" value="C:cytoplasm"/>
    <property type="evidence" value="ECO:0007669"/>
    <property type="project" value="UniProtKB-SubCell"/>
</dbReference>
<dbReference type="InterPro" id="IPR035895">
    <property type="entry name" value="HPr-like_sf"/>
</dbReference>
<dbReference type="Pfam" id="PF00381">
    <property type="entry name" value="PTS-HPr"/>
    <property type="match status" value="1"/>
</dbReference>
<dbReference type="AlphaFoldDB" id="A0A852YD09"/>
<organism evidence="7 8">
    <name type="scientific">Schumannella luteola</name>
    <dbReference type="NCBI Taxonomy" id="472059"/>
    <lineage>
        <taxon>Bacteria</taxon>
        <taxon>Bacillati</taxon>
        <taxon>Actinomycetota</taxon>
        <taxon>Actinomycetes</taxon>
        <taxon>Micrococcales</taxon>
        <taxon>Microbacteriaceae</taxon>
        <taxon>Schumannella</taxon>
    </lineage>
</organism>
<evidence type="ECO:0000313" key="7">
    <source>
        <dbReference type="EMBL" id="NYG97507.1"/>
    </source>
</evidence>
<dbReference type="CDD" id="cd00367">
    <property type="entry name" value="PTS-HPr_like"/>
    <property type="match status" value="1"/>
</dbReference>
<protein>
    <recommendedName>
        <fullName evidence="3">Phosphocarrier protein HPr</fullName>
    </recommendedName>
</protein>
<proteinExistence type="predicted"/>
<feature type="domain" description="HPr" evidence="6">
    <location>
        <begin position="2"/>
        <end position="92"/>
    </location>
</feature>
<dbReference type="Proteomes" id="UP000553888">
    <property type="component" value="Unassembled WGS sequence"/>
</dbReference>
<sequence length="92" mass="9288">MTATATVVVASASGLHARPASLFAQTVARTGHAVTIRLTAGDKPAVNAASLIALLTLGAGHGAEVELDVTGEREDEVLAELRDLLATDLDAA</sequence>
<evidence type="ECO:0000313" key="8">
    <source>
        <dbReference type="Proteomes" id="UP000553888"/>
    </source>
</evidence>
<dbReference type="NCBIfam" id="TIGR01003">
    <property type="entry name" value="PTS_HPr_family"/>
    <property type="match status" value="1"/>
</dbReference>
<accession>A0A852YD09</accession>
<comment type="function">
    <text evidence="1">General (non sugar-specific) component of the phosphoenolpyruvate-dependent sugar phosphotransferase system (sugar PTS). This major carbohydrate active-transport system catalyzes the phosphorylation of incoming sugar substrates concomitantly with their translocation across the cell membrane. The phosphoryl group from phosphoenolpyruvate (PEP) is transferred to the phosphoryl carrier protein HPr by enzyme I. Phospho-HPr then transfers it to the PTS EIIA domain.</text>
</comment>
<evidence type="ECO:0000256" key="5">
    <source>
        <dbReference type="ARBA" id="ARBA00022683"/>
    </source>
</evidence>
<evidence type="ECO:0000256" key="2">
    <source>
        <dbReference type="ARBA" id="ARBA00004496"/>
    </source>
</evidence>
<gene>
    <name evidence="7" type="ORF">BJ979_000133</name>
</gene>
<comment type="subcellular location">
    <subcellularLocation>
        <location evidence="2">Cytoplasm</location>
    </subcellularLocation>
</comment>